<gene>
    <name evidence="2" type="ORF">HUK68_21860</name>
</gene>
<proteinExistence type="predicted"/>
<keyword evidence="1" id="KW-1133">Transmembrane helix</keyword>
<evidence type="ECO:0000256" key="1">
    <source>
        <dbReference type="SAM" id="Phobius"/>
    </source>
</evidence>
<name>A0A6N1X858_9BURK</name>
<reference evidence="2 3" key="1">
    <citation type="submission" date="2020-06" db="EMBL/GenBank/DDBJ databases">
        <title>Acidovorax antarctica sp. nov., isolated from Corinth ice sheet soil, Antarctic Fields Peninsula.</title>
        <authorList>
            <person name="Xu Q."/>
            <person name="Peng F."/>
        </authorList>
    </citation>
    <scope>NUCLEOTIDE SEQUENCE [LARGE SCALE GENOMIC DNA]</scope>
    <source>
        <strain evidence="2 3">16-35-5</strain>
        <plasmid evidence="2 3">unnamed1</plasmid>
    </source>
</reference>
<dbReference type="Proteomes" id="UP000509579">
    <property type="component" value="Plasmid unnamed1"/>
</dbReference>
<geneLocation type="plasmid" evidence="2 3">
    <name>unnamed1</name>
</geneLocation>
<dbReference type="EMBL" id="CP054841">
    <property type="protein sequence ID" value="QKV55559.1"/>
    <property type="molecule type" value="Genomic_DNA"/>
</dbReference>
<keyword evidence="1" id="KW-0812">Transmembrane</keyword>
<evidence type="ECO:0000313" key="3">
    <source>
        <dbReference type="Proteomes" id="UP000509579"/>
    </source>
</evidence>
<evidence type="ECO:0000313" key="2">
    <source>
        <dbReference type="EMBL" id="QKV55559.1"/>
    </source>
</evidence>
<keyword evidence="2" id="KW-0614">Plasmid</keyword>
<keyword evidence="1" id="KW-0472">Membrane</keyword>
<feature type="transmembrane region" description="Helical" evidence="1">
    <location>
        <begin position="41"/>
        <end position="59"/>
    </location>
</feature>
<accession>A0A6N1X858</accession>
<organism evidence="2 3">
    <name type="scientific">Comamonas antarctica</name>
    <dbReference type="NCBI Taxonomy" id="2743470"/>
    <lineage>
        <taxon>Bacteria</taxon>
        <taxon>Pseudomonadati</taxon>
        <taxon>Pseudomonadota</taxon>
        <taxon>Betaproteobacteria</taxon>
        <taxon>Burkholderiales</taxon>
        <taxon>Comamonadaceae</taxon>
        <taxon>Comamonas</taxon>
    </lineage>
</organism>
<dbReference type="KEGG" id="aant:HUK68_21860"/>
<keyword evidence="3" id="KW-1185">Reference proteome</keyword>
<protein>
    <submittedName>
        <fullName evidence="2">Uncharacterized protein</fullName>
    </submittedName>
</protein>
<dbReference type="AlphaFoldDB" id="A0A6N1X858"/>
<sequence length="61" mass="6628">MKPARMKNRFLSLWGWPIVLGLLTAIGLVSALFSDGGFGDQLSGVCLGIVTAVGLWFSFRR</sequence>